<feature type="binding site" evidence="12">
    <location>
        <begin position="39"/>
        <end position="43"/>
    </location>
    <ligand>
        <name>substrate</name>
    </ligand>
</feature>
<evidence type="ECO:0000256" key="6">
    <source>
        <dbReference type="ARBA" id="ARBA00022741"/>
    </source>
</evidence>
<sequence>MKQLLVIGSMNMDFVTHLDHMPAVGETILAQGLELVPGGKGANQAYAMGKLGGHATLLGAVGADSQGTKLCDNLASVGVDVSRVLHLGDAATGMAVIGVQPQGDNSIIVLPGANSRVTPDYIRQNLDVLEASDIVVLQLEIPLETVVYAAQTAKRLGKQVILDPAPAVAHLPEDLFPCLDLIKPNETELGILTGRPYEPARLREDALSLQAKGVRRVLVTLGGAGSYLLREDGSQEFFQADPHVTVVDTTAAGDSFVGALAVSLSRGRDLADAARFASRVADIVVSRPGAQSSIPYLEE</sequence>
<dbReference type="PROSITE" id="PS00584">
    <property type="entry name" value="PFKB_KINASES_2"/>
    <property type="match status" value="1"/>
</dbReference>
<comment type="function">
    <text evidence="12">Catalyzes the phosphorylation of ribose at O-5 in a reaction requiring ATP and magnesium. The resulting D-ribose-5-phosphate can then be used either for sythesis of nucleotides, histidine, and tryptophan, or as a component of the pentose phosphate pathway.</text>
</comment>
<comment type="caution">
    <text evidence="14">The sequence shown here is derived from an EMBL/GenBank/DDBJ whole genome shotgun (WGS) entry which is preliminary data.</text>
</comment>
<feature type="binding site" evidence="12">
    <location>
        <position position="254"/>
    </location>
    <ligand>
        <name>substrate</name>
    </ligand>
</feature>
<dbReference type="HAMAP" id="MF_01987">
    <property type="entry name" value="Ribokinase"/>
    <property type="match status" value="1"/>
</dbReference>
<evidence type="ECO:0000256" key="8">
    <source>
        <dbReference type="ARBA" id="ARBA00022840"/>
    </source>
</evidence>
<comment type="subcellular location">
    <subcellularLocation>
        <location evidence="12">Cytoplasm</location>
    </subcellularLocation>
</comment>
<keyword evidence="6 12" id="KW-0547">Nucleotide-binding</keyword>
<dbReference type="AlphaFoldDB" id="A0A9D2SEX5"/>
<feature type="binding site" evidence="12">
    <location>
        <position position="289"/>
    </location>
    <ligand>
        <name>K(+)</name>
        <dbReference type="ChEBI" id="CHEBI:29103"/>
    </ligand>
</feature>
<feature type="binding site" evidence="12">
    <location>
        <position position="284"/>
    </location>
    <ligand>
        <name>K(+)</name>
        <dbReference type="ChEBI" id="CHEBI:29103"/>
    </ligand>
</feature>
<dbReference type="InterPro" id="IPR002139">
    <property type="entry name" value="Ribo/fructo_kinase"/>
</dbReference>
<dbReference type="PRINTS" id="PR00990">
    <property type="entry name" value="RIBOKINASE"/>
</dbReference>
<evidence type="ECO:0000256" key="9">
    <source>
        <dbReference type="ARBA" id="ARBA00022842"/>
    </source>
</evidence>
<keyword evidence="5 12" id="KW-0479">Metal-binding</keyword>
<comment type="activity regulation">
    <text evidence="12">Activated by a monovalent cation that binds near, but not in, the active site. The most likely occupant of the site in vivo is potassium. Ion binding induces a conformational change that may alter substrate affinity.</text>
</comment>
<evidence type="ECO:0000256" key="12">
    <source>
        <dbReference type="HAMAP-Rule" id="MF_01987"/>
    </source>
</evidence>
<reference evidence="14" key="2">
    <citation type="submission" date="2021-04" db="EMBL/GenBank/DDBJ databases">
        <authorList>
            <person name="Gilroy R."/>
        </authorList>
    </citation>
    <scope>NUCLEOTIDE SEQUENCE</scope>
    <source>
        <strain evidence="14">CHK185-1770</strain>
    </source>
</reference>
<feature type="binding site" evidence="12">
    <location>
        <position position="287"/>
    </location>
    <ligand>
        <name>K(+)</name>
        <dbReference type="ChEBI" id="CHEBI:29103"/>
    </ligand>
</feature>
<feature type="binding site" evidence="12">
    <location>
        <begin position="220"/>
        <end position="225"/>
    </location>
    <ligand>
        <name>ATP</name>
        <dbReference type="ChEBI" id="CHEBI:30616"/>
    </ligand>
</feature>
<feature type="binding site" evidence="12">
    <location>
        <position position="248"/>
    </location>
    <ligand>
        <name>K(+)</name>
        <dbReference type="ChEBI" id="CHEBI:29103"/>
    </ligand>
</feature>
<name>A0A9D2SEX5_9FIRM</name>
<gene>
    <name evidence="12 14" type="primary">rbsK</name>
    <name evidence="14" type="ORF">H9710_00545</name>
</gene>
<evidence type="ECO:0000259" key="13">
    <source>
        <dbReference type="Pfam" id="PF00294"/>
    </source>
</evidence>
<feature type="binding site" evidence="12">
    <location>
        <position position="293"/>
    </location>
    <ligand>
        <name>K(+)</name>
        <dbReference type="ChEBI" id="CHEBI:29103"/>
    </ligand>
</feature>
<dbReference type="PANTHER" id="PTHR10584:SF166">
    <property type="entry name" value="RIBOKINASE"/>
    <property type="match status" value="1"/>
</dbReference>
<protein>
    <recommendedName>
        <fullName evidence="3 12">Ribokinase</fullName>
        <shortName evidence="12">RK</shortName>
        <ecNumber evidence="2 12">2.7.1.15</ecNumber>
    </recommendedName>
</protein>
<keyword evidence="7 12" id="KW-0418">Kinase</keyword>
<dbReference type="EC" id="2.7.1.15" evidence="2 12"/>
<feature type="binding site" evidence="12">
    <location>
        <position position="185"/>
    </location>
    <ligand>
        <name>ATP</name>
        <dbReference type="ChEBI" id="CHEBI:30616"/>
    </ligand>
</feature>
<keyword evidence="4 12" id="KW-0808">Transferase</keyword>
<dbReference type="Proteomes" id="UP000826793">
    <property type="component" value="Unassembled WGS sequence"/>
</dbReference>
<dbReference type="GO" id="GO:0046872">
    <property type="term" value="F:metal ion binding"/>
    <property type="evidence" value="ECO:0007669"/>
    <property type="project" value="UniProtKB-KW"/>
</dbReference>
<evidence type="ECO:0000256" key="1">
    <source>
        <dbReference type="ARBA" id="ARBA00005380"/>
    </source>
</evidence>
<dbReference type="GO" id="GO:0004747">
    <property type="term" value="F:ribokinase activity"/>
    <property type="evidence" value="ECO:0007669"/>
    <property type="project" value="UniProtKB-UniRule"/>
</dbReference>
<dbReference type="GO" id="GO:0005524">
    <property type="term" value="F:ATP binding"/>
    <property type="evidence" value="ECO:0007669"/>
    <property type="project" value="UniProtKB-UniRule"/>
</dbReference>
<dbReference type="PROSITE" id="PS00583">
    <property type="entry name" value="PFKB_KINASES_1"/>
    <property type="match status" value="1"/>
</dbReference>
<dbReference type="Pfam" id="PF00294">
    <property type="entry name" value="PfkB"/>
    <property type="match status" value="1"/>
</dbReference>
<evidence type="ECO:0000313" key="14">
    <source>
        <dbReference type="EMBL" id="HJB97053.1"/>
    </source>
</evidence>
<dbReference type="InterPro" id="IPR002173">
    <property type="entry name" value="Carboh/pur_kinase_PfkB_CS"/>
</dbReference>
<keyword evidence="11 12" id="KW-0119">Carbohydrate metabolism</keyword>
<evidence type="ECO:0000256" key="5">
    <source>
        <dbReference type="ARBA" id="ARBA00022723"/>
    </source>
</evidence>
<feature type="domain" description="Carbohydrate kinase PfkB" evidence="13">
    <location>
        <begin position="1"/>
        <end position="295"/>
    </location>
</feature>
<comment type="similarity">
    <text evidence="1">Belongs to the carbohydrate kinase pfkB family.</text>
</comment>
<reference evidence="14" key="1">
    <citation type="journal article" date="2021" name="PeerJ">
        <title>Extensive microbial diversity within the chicken gut microbiome revealed by metagenomics and culture.</title>
        <authorList>
            <person name="Gilroy R."/>
            <person name="Ravi A."/>
            <person name="Getino M."/>
            <person name="Pursley I."/>
            <person name="Horton D.L."/>
            <person name="Alikhan N.F."/>
            <person name="Baker D."/>
            <person name="Gharbi K."/>
            <person name="Hall N."/>
            <person name="Watson M."/>
            <person name="Adriaenssens E.M."/>
            <person name="Foster-Nyarko E."/>
            <person name="Jarju S."/>
            <person name="Secka A."/>
            <person name="Antonio M."/>
            <person name="Oren A."/>
            <person name="Chaudhuri R.R."/>
            <person name="La Ragione R."/>
            <person name="Hildebrand F."/>
            <person name="Pallen M.J."/>
        </authorList>
    </citation>
    <scope>NUCLEOTIDE SEQUENCE</scope>
    <source>
        <strain evidence="14">CHK185-1770</strain>
    </source>
</reference>
<proteinExistence type="inferred from homology"/>
<accession>A0A9D2SEX5</accession>
<organism evidence="14 15">
    <name type="scientific">Candidatus Acutalibacter pullicola</name>
    <dbReference type="NCBI Taxonomy" id="2838417"/>
    <lineage>
        <taxon>Bacteria</taxon>
        <taxon>Bacillati</taxon>
        <taxon>Bacillota</taxon>
        <taxon>Clostridia</taxon>
        <taxon>Eubacteriales</taxon>
        <taxon>Acutalibacteraceae</taxon>
        <taxon>Acutalibacter</taxon>
    </lineage>
</organism>
<dbReference type="EMBL" id="DWXG01000004">
    <property type="protein sequence ID" value="HJB97053.1"/>
    <property type="molecule type" value="Genomic_DNA"/>
</dbReference>
<dbReference type="PANTHER" id="PTHR10584">
    <property type="entry name" value="SUGAR KINASE"/>
    <property type="match status" value="1"/>
</dbReference>
<feature type="binding site" evidence="12">
    <location>
        <position position="250"/>
    </location>
    <ligand>
        <name>K(+)</name>
        <dbReference type="ChEBI" id="CHEBI:29103"/>
    </ligand>
</feature>
<evidence type="ECO:0000256" key="4">
    <source>
        <dbReference type="ARBA" id="ARBA00022679"/>
    </source>
</evidence>
<evidence type="ECO:0000256" key="2">
    <source>
        <dbReference type="ARBA" id="ARBA00012035"/>
    </source>
</evidence>
<dbReference type="CDD" id="cd01174">
    <property type="entry name" value="ribokinase"/>
    <property type="match status" value="1"/>
</dbReference>
<evidence type="ECO:0000256" key="11">
    <source>
        <dbReference type="ARBA" id="ARBA00023277"/>
    </source>
</evidence>
<comment type="pathway">
    <text evidence="12">Carbohydrate metabolism; D-ribose degradation; D-ribose 5-phosphate from beta-D-ribopyranose: step 2/2.</text>
</comment>
<dbReference type="GO" id="GO:0005829">
    <property type="term" value="C:cytosol"/>
    <property type="evidence" value="ECO:0007669"/>
    <property type="project" value="TreeGrafter"/>
</dbReference>
<comment type="catalytic activity">
    <reaction evidence="12">
        <text>D-ribose + ATP = D-ribose 5-phosphate + ADP + H(+)</text>
        <dbReference type="Rhea" id="RHEA:13697"/>
        <dbReference type="ChEBI" id="CHEBI:15378"/>
        <dbReference type="ChEBI" id="CHEBI:30616"/>
        <dbReference type="ChEBI" id="CHEBI:47013"/>
        <dbReference type="ChEBI" id="CHEBI:78346"/>
        <dbReference type="ChEBI" id="CHEBI:456216"/>
        <dbReference type="EC" id="2.7.1.15"/>
    </reaction>
</comment>
<feature type="binding site" evidence="12">
    <location>
        <begin position="11"/>
        <end position="13"/>
    </location>
    <ligand>
        <name>substrate</name>
    </ligand>
</feature>
<dbReference type="SUPFAM" id="SSF53613">
    <property type="entry name" value="Ribokinase-like"/>
    <property type="match status" value="1"/>
</dbReference>
<comment type="cofactor">
    <cofactor evidence="12">
        <name>Mg(2+)</name>
        <dbReference type="ChEBI" id="CHEBI:18420"/>
    </cofactor>
    <text evidence="12">Requires a divalent cation, most likely magnesium in vivo, as an electrophilic catalyst to aid phosphoryl group transfer. It is the chelate of the metal and the nucleotide that is the actual substrate.</text>
</comment>
<feature type="binding site" evidence="12">
    <location>
        <begin position="253"/>
        <end position="254"/>
    </location>
    <ligand>
        <name>ATP</name>
        <dbReference type="ChEBI" id="CHEBI:30616"/>
    </ligand>
</feature>
<keyword evidence="10 12" id="KW-0630">Potassium</keyword>
<keyword evidence="12" id="KW-0963">Cytoplasm</keyword>
<dbReference type="InterPro" id="IPR029056">
    <property type="entry name" value="Ribokinase-like"/>
</dbReference>
<dbReference type="InterPro" id="IPR011611">
    <property type="entry name" value="PfkB_dom"/>
</dbReference>
<comment type="caution">
    <text evidence="12">Lacks conserved residue(s) required for the propagation of feature annotation.</text>
</comment>
<evidence type="ECO:0000313" key="15">
    <source>
        <dbReference type="Proteomes" id="UP000826793"/>
    </source>
</evidence>
<evidence type="ECO:0000256" key="3">
    <source>
        <dbReference type="ARBA" id="ARBA00016943"/>
    </source>
</evidence>
<dbReference type="Gene3D" id="3.40.1190.20">
    <property type="match status" value="1"/>
</dbReference>
<feature type="binding site" evidence="12">
    <location>
        <position position="140"/>
    </location>
    <ligand>
        <name>substrate</name>
    </ligand>
</feature>
<dbReference type="NCBIfam" id="TIGR02152">
    <property type="entry name" value="D_ribokin_bact"/>
    <property type="match status" value="1"/>
</dbReference>
<evidence type="ECO:0000256" key="10">
    <source>
        <dbReference type="ARBA" id="ARBA00022958"/>
    </source>
</evidence>
<comment type="subunit">
    <text evidence="12">Homodimer.</text>
</comment>
<keyword evidence="8 12" id="KW-0067">ATP-binding</keyword>
<evidence type="ECO:0000256" key="7">
    <source>
        <dbReference type="ARBA" id="ARBA00022777"/>
    </source>
</evidence>
<keyword evidence="9 12" id="KW-0460">Magnesium</keyword>
<feature type="active site" description="Proton acceptor" evidence="12">
    <location>
        <position position="254"/>
    </location>
</feature>
<comment type="similarity">
    <text evidence="12">Belongs to the carbohydrate kinase PfkB family. Ribokinase subfamily.</text>
</comment>
<dbReference type="GO" id="GO:0019303">
    <property type="term" value="P:D-ribose catabolic process"/>
    <property type="evidence" value="ECO:0007669"/>
    <property type="project" value="UniProtKB-UniRule"/>
</dbReference>
<dbReference type="InterPro" id="IPR011877">
    <property type="entry name" value="Ribokinase"/>
</dbReference>